<dbReference type="PANTHER" id="PTHR43452">
    <property type="entry name" value="PYRUVATE DECARBOXYLASE"/>
    <property type="match status" value="1"/>
</dbReference>
<evidence type="ECO:0000256" key="2">
    <source>
        <dbReference type="ARBA" id="ARBA00007812"/>
    </source>
</evidence>
<evidence type="ECO:0000256" key="9">
    <source>
        <dbReference type="RuleBase" id="RU362132"/>
    </source>
</evidence>
<dbReference type="RefSeq" id="XP_069203069.1">
    <property type="nucleotide sequence ID" value="XM_069345241.1"/>
</dbReference>
<evidence type="ECO:0000256" key="8">
    <source>
        <dbReference type="ARBA" id="ARBA00023239"/>
    </source>
</evidence>
<comment type="caution">
    <text evidence="13">The sequence shown here is derived from an EMBL/GenBank/DDBJ whole genome shotgun (WGS) entry which is preliminary data.</text>
</comment>
<comment type="similarity">
    <text evidence="2 9">Belongs to the TPP enzyme family.</text>
</comment>
<evidence type="ECO:0000256" key="3">
    <source>
        <dbReference type="ARBA" id="ARBA00014422"/>
    </source>
</evidence>
<feature type="domain" description="Thiamine pyrophosphate enzyme TPP-binding" evidence="11">
    <location>
        <begin position="404"/>
        <end position="520"/>
    </location>
</feature>
<evidence type="ECO:0000313" key="14">
    <source>
        <dbReference type="Proteomes" id="UP001562354"/>
    </source>
</evidence>
<keyword evidence="6" id="KW-0460">Magnesium</keyword>
<keyword evidence="4" id="KW-0479">Metal-binding</keyword>
<reference evidence="13 14" key="1">
    <citation type="submission" date="2024-07" db="EMBL/GenBank/DDBJ databases">
        <title>Draft sequence of the Neodothiora populina.</title>
        <authorList>
            <person name="Drown D.D."/>
            <person name="Schuette U.S."/>
            <person name="Buechlein A.B."/>
            <person name="Rusch D.R."/>
            <person name="Winton L.W."/>
            <person name="Adams G.A."/>
        </authorList>
    </citation>
    <scope>NUCLEOTIDE SEQUENCE [LARGE SCALE GENOMIC DNA]</scope>
    <source>
        <strain evidence="13 14">CPC 39397</strain>
    </source>
</reference>
<evidence type="ECO:0000256" key="7">
    <source>
        <dbReference type="ARBA" id="ARBA00023052"/>
    </source>
</evidence>
<keyword evidence="5" id="KW-0210">Decarboxylase</keyword>
<proteinExistence type="inferred from homology"/>
<dbReference type="GeneID" id="95979155"/>
<keyword evidence="14" id="KW-1185">Reference proteome</keyword>
<dbReference type="Gene3D" id="3.40.50.970">
    <property type="match status" value="2"/>
</dbReference>
<dbReference type="InterPro" id="IPR029035">
    <property type="entry name" value="DHS-like_NAD/FAD-binding_dom"/>
</dbReference>
<dbReference type="PANTHER" id="PTHR43452:SF30">
    <property type="entry name" value="PYRUVATE DECARBOXYLASE ISOZYME 1-RELATED"/>
    <property type="match status" value="1"/>
</dbReference>
<dbReference type="InterPro" id="IPR029061">
    <property type="entry name" value="THDP-binding"/>
</dbReference>
<evidence type="ECO:0000259" key="11">
    <source>
        <dbReference type="Pfam" id="PF02775"/>
    </source>
</evidence>
<accession>A0ABR3PKZ3</accession>
<dbReference type="PIRSF" id="PIRSF036565">
    <property type="entry name" value="Pyruvt_ip_decrb"/>
    <property type="match status" value="1"/>
</dbReference>
<comment type="cofactor">
    <cofactor evidence="1">
        <name>thiamine diphosphate</name>
        <dbReference type="ChEBI" id="CHEBI:58937"/>
    </cofactor>
</comment>
<evidence type="ECO:0000256" key="4">
    <source>
        <dbReference type="ARBA" id="ARBA00022723"/>
    </source>
</evidence>
<dbReference type="CDD" id="cd02005">
    <property type="entry name" value="TPP_PDC_IPDC"/>
    <property type="match status" value="1"/>
</dbReference>
<dbReference type="SUPFAM" id="SSF52518">
    <property type="entry name" value="Thiamin diphosphate-binding fold (THDP-binding)"/>
    <property type="match status" value="2"/>
</dbReference>
<keyword evidence="7 9" id="KW-0786">Thiamine pyrophosphate</keyword>
<dbReference type="Pfam" id="PF02775">
    <property type="entry name" value="TPP_enzyme_C"/>
    <property type="match status" value="1"/>
</dbReference>
<dbReference type="CDD" id="cd07038">
    <property type="entry name" value="TPP_PYR_PDC_IPDC_like"/>
    <property type="match status" value="1"/>
</dbReference>
<evidence type="ECO:0000313" key="13">
    <source>
        <dbReference type="EMBL" id="KAL1306797.1"/>
    </source>
</evidence>
<evidence type="ECO:0000256" key="6">
    <source>
        <dbReference type="ARBA" id="ARBA00022842"/>
    </source>
</evidence>
<dbReference type="SUPFAM" id="SSF52467">
    <property type="entry name" value="DHS-like NAD/FAD-binding domain"/>
    <property type="match status" value="1"/>
</dbReference>
<evidence type="ECO:0000259" key="12">
    <source>
        <dbReference type="Pfam" id="PF02776"/>
    </source>
</evidence>
<evidence type="ECO:0000256" key="1">
    <source>
        <dbReference type="ARBA" id="ARBA00001964"/>
    </source>
</evidence>
<protein>
    <recommendedName>
        <fullName evidence="3">Pyruvate decarboxylase</fullName>
    </recommendedName>
</protein>
<dbReference type="InterPro" id="IPR012001">
    <property type="entry name" value="Thiamin_PyroP_enz_TPP-bd_dom"/>
</dbReference>
<feature type="domain" description="Thiamine pyrophosphate enzyme N-terminal TPP-binding" evidence="12">
    <location>
        <begin position="15"/>
        <end position="119"/>
    </location>
</feature>
<dbReference type="Gene3D" id="3.40.50.1220">
    <property type="entry name" value="TPP-binding domain"/>
    <property type="match status" value="1"/>
</dbReference>
<dbReference type="Pfam" id="PF00205">
    <property type="entry name" value="TPP_enzyme_M"/>
    <property type="match status" value="1"/>
</dbReference>
<dbReference type="InterPro" id="IPR047214">
    <property type="entry name" value="TPP_PDC_IPDC"/>
</dbReference>
<gene>
    <name evidence="13" type="ORF">AAFC00_005456</name>
</gene>
<dbReference type="Pfam" id="PF02776">
    <property type="entry name" value="TPP_enzyme_N"/>
    <property type="match status" value="1"/>
</dbReference>
<dbReference type="Proteomes" id="UP001562354">
    <property type="component" value="Unassembled WGS sequence"/>
</dbReference>
<evidence type="ECO:0000259" key="10">
    <source>
        <dbReference type="Pfam" id="PF00205"/>
    </source>
</evidence>
<dbReference type="InterPro" id="IPR012110">
    <property type="entry name" value="PDC/IPDC-like"/>
</dbReference>
<dbReference type="InterPro" id="IPR047213">
    <property type="entry name" value="TPP_PYR_PDC_IPDC-like"/>
</dbReference>
<dbReference type="EMBL" id="JBFMKM010000004">
    <property type="protein sequence ID" value="KAL1306797.1"/>
    <property type="molecule type" value="Genomic_DNA"/>
</dbReference>
<evidence type="ECO:0000256" key="5">
    <source>
        <dbReference type="ARBA" id="ARBA00022793"/>
    </source>
</evidence>
<dbReference type="InterPro" id="IPR011766">
    <property type="entry name" value="TPP_enzyme_TPP-bd"/>
</dbReference>
<dbReference type="InterPro" id="IPR012000">
    <property type="entry name" value="Thiamin_PyroP_enz_cen_dom"/>
</dbReference>
<feature type="domain" description="Thiamine pyrophosphate enzyme central" evidence="10">
    <location>
        <begin position="211"/>
        <end position="325"/>
    </location>
</feature>
<keyword evidence="8" id="KW-0456">Lyase</keyword>
<organism evidence="13 14">
    <name type="scientific">Neodothiora populina</name>
    <dbReference type="NCBI Taxonomy" id="2781224"/>
    <lineage>
        <taxon>Eukaryota</taxon>
        <taxon>Fungi</taxon>
        <taxon>Dikarya</taxon>
        <taxon>Ascomycota</taxon>
        <taxon>Pezizomycotina</taxon>
        <taxon>Dothideomycetes</taxon>
        <taxon>Dothideomycetidae</taxon>
        <taxon>Dothideales</taxon>
        <taxon>Dothioraceae</taxon>
        <taxon>Neodothiora</taxon>
    </lineage>
</organism>
<sequence>MLIETPTPTAAGTVKVVEYIYRRLHEVGVRSVHGVPGDFNLVALDYLSECGLNWVGNVNELNAGYAADGYARINGIAAMMTTFGVGELSATNAIAGAYAEFAPIVHIVGAPHRRAQRSKALLHHTLGTGDFSIFQEMNRHISCAMAILEEPELVAPKIDDVIKQCYLQRRPVYISLPVDMVESVIDASPLSKPIDLNLPANEAKQQTEIVDSILKALSVAKSPVILVDACASRQKLLDEVDNLVQTSSLPTFVSPMGKSSVDESLPNYCGVYAGAASVPATVRDYVESADLVLNIGAMLCDINTAGFSSNLRRDNTIELHSISARVMDRDYLGVHMKWILQELTSRLHEVVLSRSPKIDSVTSAAEEEDSDPSAELSHKWLWPQVGSFLRENDILLTETGTSTFGMWSTSFPKGVTAINQMLWSSIGYSVGAAQGASLAARDTSDKKSRRTILFVGDGSFQLGAQELSTMVRQKLNPIIFVICNNGFTIERMIHGMRAAYNNIQPWNHCNLAIDFGATDEDYSSRRVHTRQDWCDLVADESFVEAEKLRLVEVYLPWDDAPVALRTLAASATKANAKA</sequence>
<name>A0ABR3PKZ3_9PEZI</name>